<dbReference type="AlphaFoldDB" id="I6Z4M6"/>
<dbReference type="EMBL" id="CP003557">
    <property type="protein sequence ID" value="AFN74095.1"/>
    <property type="molecule type" value="Genomic_DNA"/>
</dbReference>
<dbReference type="Gene3D" id="3.30.420.40">
    <property type="match status" value="2"/>
</dbReference>
<evidence type="ECO:0000313" key="3">
    <source>
        <dbReference type="Proteomes" id="UP000009011"/>
    </source>
</evidence>
<keyword evidence="3" id="KW-1185">Reference proteome</keyword>
<dbReference type="InterPro" id="IPR002731">
    <property type="entry name" value="ATPase_BadF"/>
</dbReference>
<dbReference type="InterPro" id="IPR052519">
    <property type="entry name" value="Euk-type_GlcNAc_Kinase"/>
</dbReference>
<dbReference type="SUPFAM" id="SSF53067">
    <property type="entry name" value="Actin-like ATPase domain"/>
    <property type="match status" value="2"/>
</dbReference>
<dbReference type="HOGENOM" id="CLU_016274_1_1_10"/>
<dbReference type="KEGG" id="mro:MROS_0854"/>
<dbReference type="STRING" id="1191523.MROS_0854"/>
<dbReference type="eggNOG" id="COG2971">
    <property type="taxonomic scope" value="Bacteria"/>
</dbReference>
<organism evidence="2 3">
    <name type="scientific">Melioribacter roseus (strain DSM 23840 / JCM 17771 / VKM B-2668 / P3M-2)</name>
    <dbReference type="NCBI Taxonomy" id="1191523"/>
    <lineage>
        <taxon>Bacteria</taxon>
        <taxon>Pseudomonadati</taxon>
        <taxon>Ignavibacteriota</taxon>
        <taxon>Ignavibacteria</taxon>
        <taxon>Ignavibacteriales</taxon>
        <taxon>Melioribacteraceae</taxon>
        <taxon>Melioribacter</taxon>
    </lineage>
</organism>
<dbReference type="InterPro" id="IPR043129">
    <property type="entry name" value="ATPase_NBD"/>
</dbReference>
<dbReference type="PANTHER" id="PTHR43190">
    <property type="entry name" value="N-ACETYL-D-GLUCOSAMINE KINASE"/>
    <property type="match status" value="1"/>
</dbReference>
<dbReference type="PANTHER" id="PTHR43190:SF3">
    <property type="entry name" value="N-ACETYL-D-GLUCOSAMINE KINASE"/>
    <property type="match status" value="1"/>
</dbReference>
<protein>
    <submittedName>
        <fullName evidence="2">BadF/BadG/BcrA/BcrD family ATPase</fullName>
    </submittedName>
</protein>
<evidence type="ECO:0000313" key="2">
    <source>
        <dbReference type="EMBL" id="AFN74095.1"/>
    </source>
</evidence>
<name>I6Z4M6_MELRP</name>
<accession>I6Z4M6</accession>
<dbReference type="Proteomes" id="UP000009011">
    <property type="component" value="Chromosome"/>
</dbReference>
<evidence type="ECO:0000259" key="1">
    <source>
        <dbReference type="Pfam" id="PF01869"/>
    </source>
</evidence>
<feature type="domain" description="ATPase BadF/BadG/BcrA/BcrD type" evidence="1">
    <location>
        <begin position="2"/>
        <end position="280"/>
    </location>
</feature>
<reference evidence="2 3" key="1">
    <citation type="journal article" date="2013" name="PLoS ONE">
        <title>Genomic analysis of Melioribacter roseus, facultatively anaerobic organotrophic bacterium representing a novel deep lineage within Bacteriodetes/Chlorobi group.</title>
        <authorList>
            <person name="Kadnikov V.V."/>
            <person name="Mardanov A.V."/>
            <person name="Podosokorskaya O.A."/>
            <person name="Gavrilov S.N."/>
            <person name="Kublanov I.V."/>
            <person name="Beletsky A.V."/>
            <person name="Bonch-Osmolovskaya E.A."/>
            <person name="Ravin N.V."/>
        </authorList>
    </citation>
    <scope>NUCLEOTIDE SEQUENCE [LARGE SCALE GENOMIC DNA]</scope>
    <source>
        <strain evidence="3">JCM 17771 / P3M-2</strain>
    </source>
</reference>
<dbReference type="CDD" id="cd24007">
    <property type="entry name" value="ASKHA_NBD_eukNAGK-like"/>
    <property type="match status" value="1"/>
</dbReference>
<dbReference type="Pfam" id="PF01869">
    <property type="entry name" value="BcrAD_BadFG"/>
    <property type="match status" value="1"/>
</dbReference>
<gene>
    <name evidence="2" type="ordered locus">MROS_0854</name>
</gene>
<sequence>MGADGGGTKTRAVCIDEKKRILARFETGASNPYSVGFVKSAGLLSEFISEINEKYKLSGAVLGIAGCSNINTAAKLKNKIKSRFNFPIEIKGDVETAHYGALAGKEGALLIIGTGAVVFLNTGKEFIKIGGYGKAIGDEGGAYSIARKGFNAISKLIDGRLKDDVLHELAEELDVLQRDKLITFVNAENIARYAGRFIECASGGSKFCMRAIDEEAAEVAALINTALKKYSGGSLPIVFSGGLSNNLFYKRLIKSKIKKINGLLFKNARYTPEYGAALIALKFFKETR</sequence>
<proteinExistence type="predicted"/>